<feature type="domain" description="Glycosyltransferase 2-like" evidence="1">
    <location>
        <begin position="7"/>
        <end position="119"/>
    </location>
</feature>
<comment type="caution">
    <text evidence="2">The sequence shown here is derived from an EMBL/GenBank/DDBJ whole genome shotgun (WGS) entry which is preliminary data.</text>
</comment>
<evidence type="ECO:0000259" key="1">
    <source>
        <dbReference type="Pfam" id="PF00535"/>
    </source>
</evidence>
<dbReference type="EMBL" id="JABBJH010000001">
    <property type="protein sequence ID" value="NMK37928.1"/>
    <property type="molecule type" value="Genomic_DNA"/>
</dbReference>
<name>A0A848EMX6_MEGEL</name>
<dbReference type="CDD" id="cd02511">
    <property type="entry name" value="Beta4Glucosyltransferase"/>
    <property type="match status" value="1"/>
</dbReference>
<sequence>MAKITTLILAKNEERNIVDCIKTVQFTDEILVIDDFSTDCTKSLAESMGARVIQHAMNGDWGGQQTFAIQNAKCEWVLFLDADERISESLAREIREVVENNEQKSYWIRRENQFRHYRATHGTLRPDYVDRLFPAKDSYVEGYVHPKIVTPYPNEKLKNIMYHYTYDTWDQQLNKLNNYTRLAALKYKDKGKKCNFLLDIMLRPLWAFLKVYIINKGFLDGKMGWILATNHYFYTMNKYVKLYFLYRDPDGRL</sequence>
<dbReference type="GO" id="GO:0016740">
    <property type="term" value="F:transferase activity"/>
    <property type="evidence" value="ECO:0007669"/>
    <property type="project" value="UniProtKB-KW"/>
</dbReference>
<dbReference type="Pfam" id="PF00535">
    <property type="entry name" value="Glycos_transf_2"/>
    <property type="match status" value="1"/>
</dbReference>
<evidence type="ECO:0000313" key="2">
    <source>
        <dbReference type="EMBL" id="NMK37928.1"/>
    </source>
</evidence>
<dbReference type="InterPro" id="IPR029044">
    <property type="entry name" value="Nucleotide-diphossugar_trans"/>
</dbReference>
<dbReference type="Gene3D" id="3.90.550.10">
    <property type="entry name" value="Spore Coat Polysaccharide Biosynthesis Protein SpsA, Chain A"/>
    <property type="match status" value="1"/>
</dbReference>
<dbReference type="PANTHER" id="PTHR43630:SF2">
    <property type="entry name" value="GLYCOSYLTRANSFERASE"/>
    <property type="match status" value="1"/>
</dbReference>
<gene>
    <name evidence="2" type="ORF">HG933_00655</name>
</gene>
<dbReference type="AlphaFoldDB" id="A0A848EMX6"/>
<dbReference type="Proteomes" id="UP000536773">
    <property type="component" value="Unassembled WGS sequence"/>
</dbReference>
<dbReference type="InterPro" id="IPR001173">
    <property type="entry name" value="Glyco_trans_2-like"/>
</dbReference>
<protein>
    <submittedName>
        <fullName evidence="2">Glycosyltransferase family 2 protein</fullName>
    </submittedName>
</protein>
<keyword evidence="2" id="KW-0808">Transferase</keyword>
<dbReference type="PANTHER" id="PTHR43630">
    <property type="entry name" value="POLY-BETA-1,6-N-ACETYL-D-GLUCOSAMINE SYNTHASE"/>
    <property type="match status" value="1"/>
</dbReference>
<proteinExistence type="predicted"/>
<accession>A0A848EMX6</accession>
<organism evidence="2 3">
    <name type="scientific">Megasphaera elsdenii</name>
    <dbReference type="NCBI Taxonomy" id="907"/>
    <lineage>
        <taxon>Bacteria</taxon>
        <taxon>Bacillati</taxon>
        <taxon>Bacillota</taxon>
        <taxon>Negativicutes</taxon>
        <taxon>Veillonellales</taxon>
        <taxon>Veillonellaceae</taxon>
        <taxon>Megasphaera</taxon>
    </lineage>
</organism>
<evidence type="ECO:0000313" key="3">
    <source>
        <dbReference type="Proteomes" id="UP000536773"/>
    </source>
</evidence>
<dbReference type="SUPFAM" id="SSF53448">
    <property type="entry name" value="Nucleotide-diphospho-sugar transferases"/>
    <property type="match status" value="1"/>
</dbReference>
<reference evidence="2 3" key="1">
    <citation type="submission" date="2020-04" db="EMBL/GenBank/DDBJ databases">
        <authorList>
            <person name="Hitch T.C.A."/>
            <person name="Wylensek D."/>
            <person name="Clavel T."/>
        </authorList>
    </citation>
    <scope>NUCLEOTIDE SEQUENCE [LARGE SCALE GENOMIC DNA]</scope>
    <source>
        <strain evidence="2 3">WCA-386-APC-2A</strain>
    </source>
</reference>
<dbReference type="RefSeq" id="WP_169012924.1">
    <property type="nucleotide sequence ID" value="NZ_JABBJH010000001.1"/>
</dbReference>